<dbReference type="InterPro" id="IPR002509">
    <property type="entry name" value="NODB_dom"/>
</dbReference>
<accession>A0A1H1LBD8</accession>
<dbReference type="CDD" id="cd10918">
    <property type="entry name" value="CE4_NodB_like_5s_6s"/>
    <property type="match status" value="1"/>
</dbReference>
<dbReference type="RefSeq" id="WP_092665589.1">
    <property type="nucleotide sequence ID" value="NZ_LT629734.1"/>
</dbReference>
<dbReference type="GO" id="GO:0005576">
    <property type="term" value="C:extracellular region"/>
    <property type="evidence" value="ECO:0007669"/>
    <property type="project" value="UniProtKB-SubCell"/>
</dbReference>
<dbReference type="STRING" id="684552.SAMN04489719_0514"/>
<comment type="subcellular location">
    <subcellularLocation>
        <location evidence="1">Secreted</location>
    </subcellularLocation>
</comment>
<gene>
    <name evidence="4" type="ORF">SAMN04489719_0514</name>
</gene>
<reference evidence="5" key="1">
    <citation type="submission" date="2016-10" db="EMBL/GenBank/DDBJ databases">
        <authorList>
            <person name="Varghese N."/>
            <person name="Submissions S."/>
        </authorList>
    </citation>
    <scope>NUCLEOTIDE SEQUENCE [LARGE SCALE GENOMIC DNA]</scope>
    <source>
        <strain evidence="5">DSM 22965</strain>
    </source>
</reference>
<dbReference type="Proteomes" id="UP000199649">
    <property type="component" value="Chromosome I"/>
</dbReference>
<protein>
    <submittedName>
        <fullName evidence="4">Polysaccharide deacetylase</fullName>
    </submittedName>
</protein>
<dbReference type="Gene3D" id="3.20.20.370">
    <property type="entry name" value="Glycoside hydrolase/deacetylase"/>
    <property type="match status" value="1"/>
</dbReference>
<dbReference type="InterPro" id="IPR051398">
    <property type="entry name" value="Polysacch_Deacetylase"/>
</dbReference>
<dbReference type="GO" id="GO:0005975">
    <property type="term" value="P:carbohydrate metabolic process"/>
    <property type="evidence" value="ECO:0007669"/>
    <property type="project" value="InterPro"/>
</dbReference>
<dbReference type="Pfam" id="PF01522">
    <property type="entry name" value="Polysacc_deac_1"/>
    <property type="match status" value="1"/>
</dbReference>
<evidence type="ECO:0000256" key="2">
    <source>
        <dbReference type="ARBA" id="ARBA00022729"/>
    </source>
</evidence>
<evidence type="ECO:0000259" key="3">
    <source>
        <dbReference type="PROSITE" id="PS51677"/>
    </source>
</evidence>
<dbReference type="AlphaFoldDB" id="A0A1H1LBD8"/>
<evidence type="ECO:0000256" key="1">
    <source>
        <dbReference type="ARBA" id="ARBA00004613"/>
    </source>
</evidence>
<feature type="domain" description="NodB homology" evidence="3">
    <location>
        <begin position="52"/>
        <end position="227"/>
    </location>
</feature>
<dbReference type="InterPro" id="IPR011330">
    <property type="entry name" value="Glyco_hydro/deAcase_b/a-brl"/>
</dbReference>
<dbReference type="SUPFAM" id="SSF88713">
    <property type="entry name" value="Glycoside hydrolase/deacetylase"/>
    <property type="match status" value="1"/>
</dbReference>
<evidence type="ECO:0000313" key="4">
    <source>
        <dbReference type="EMBL" id="SDR71816.1"/>
    </source>
</evidence>
<dbReference type="PANTHER" id="PTHR34216">
    <property type="match status" value="1"/>
</dbReference>
<dbReference type="PROSITE" id="PS51677">
    <property type="entry name" value="NODB"/>
    <property type="match status" value="1"/>
</dbReference>
<sequence>MSAAQQHARRATVHLCFHGIGTCVAEREPGEARYWVSADAFRRVLDEVAERPWVALSFDDGNRSDVEVALPALRERGLTATFFALAGRLEDARSLSRGDVRALADAGMAIGSHGWDHVSWRSLTDADARRELVDARSALSEAAGASVAAAALPLGRYGRDTLRRLREASYAAVYSSDRFPVRDSAWLRARYSVTADDTLESVRRILAGRPRLVTARNALASAVKRMR</sequence>
<dbReference type="OrthoDB" id="9763050at2"/>
<organism evidence="4 5">
    <name type="scientific">Agrococcus carbonis</name>
    <dbReference type="NCBI Taxonomy" id="684552"/>
    <lineage>
        <taxon>Bacteria</taxon>
        <taxon>Bacillati</taxon>
        <taxon>Actinomycetota</taxon>
        <taxon>Actinomycetes</taxon>
        <taxon>Micrococcales</taxon>
        <taxon>Microbacteriaceae</taxon>
        <taxon>Agrococcus</taxon>
    </lineage>
</organism>
<dbReference type="PANTHER" id="PTHR34216:SF3">
    <property type="entry name" value="POLY-BETA-1,6-N-ACETYL-D-GLUCOSAMINE N-DEACETYLASE"/>
    <property type="match status" value="1"/>
</dbReference>
<keyword evidence="5" id="KW-1185">Reference proteome</keyword>
<evidence type="ECO:0000313" key="5">
    <source>
        <dbReference type="Proteomes" id="UP000199649"/>
    </source>
</evidence>
<proteinExistence type="predicted"/>
<dbReference type="EMBL" id="LT629734">
    <property type="protein sequence ID" value="SDR71816.1"/>
    <property type="molecule type" value="Genomic_DNA"/>
</dbReference>
<keyword evidence="2" id="KW-0732">Signal</keyword>
<dbReference type="GO" id="GO:0016810">
    <property type="term" value="F:hydrolase activity, acting on carbon-nitrogen (but not peptide) bonds"/>
    <property type="evidence" value="ECO:0007669"/>
    <property type="project" value="InterPro"/>
</dbReference>
<name>A0A1H1LBD8_9MICO</name>